<accession>A0AAD7IIW0</accession>
<dbReference type="InterPro" id="IPR027443">
    <property type="entry name" value="IPNS-like_sf"/>
</dbReference>
<dbReference type="Proteomes" id="UP001215598">
    <property type="component" value="Unassembled WGS sequence"/>
</dbReference>
<evidence type="ECO:0008006" key="3">
    <source>
        <dbReference type="Google" id="ProtNLM"/>
    </source>
</evidence>
<dbReference type="AlphaFoldDB" id="A0AAD7IIW0"/>
<evidence type="ECO:0000313" key="2">
    <source>
        <dbReference type="Proteomes" id="UP001215598"/>
    </source>
</evidence>
<proteinExistence type="predicted"/>
<name>A0AAD7IIW0_9AGAR</name>
<dbReference type="Gene3D" id="2.60.120.330">
    <property type="entry name" value="B-lactam Antibiotic, Isopenicillin N Synthase, Chain"/>
    <property type="match status" value="1"/>
</dbReference>
<dbReference type="SUPFAM" id="SSF51197">
    <property type="entry name" value="Clavaminate synthase-like"/>
    <property type="match status" value="1"/>
</dbReference>
<reference evidence="1" key="1">
    <citation type="submission" date="2023-03" db="EMBL/GenBank/DDBJ databases">
        <title>Massive genome expansion in bonnet fungi (Mycena s.s.) driven by repeated elements and novel gene families across ecological guilds.</title>
        <authorList>
            <consortium name="Lawrence Berkeley National Laboratory"/>
            <person name="Harder C.B."/>
            <person name="Miyauchi S."/>
            <person name="Viragh M."/>
            <person name="Kuo A."/>
            <person name="Thoen E."/>
            <person name="Andreopoulos B."/>
            <person name="Lu D."/>
            <person name="Skrede I."/>
            <person name="Drula E."/>
            <person name="Henrissat B."/>
            <person name="Morin E."/>
            <person name="Kohler A."/>
            <person name="Barry K."/>
            <person name="LaButti K."/>
            <person name="Morin E."/>
            <person name="Salamov A."/>
            <person name="Lipzen A."/>
            <person name="Mereny Z."/>
            <person name="Hegedus B."/>
            <person name="Baldrian P."/>
            <person name="Stursova M."/>
            <person name="Weitz H."/>
            <person name="Taylor A."/>
            <person name="Grigoriev I.V."/>
            <person name="Nagy L.G."/>
            <person name="Martin F."/>
            <person name="Kauserud H."/>
        </authorList>
    </citation>
    <scope>NUCLEOTIDE SEQUENCE</scope>
    <source>
        <strain evidence="1">CBHHK182m</strain>
    </source>
</reference>
<comment type="caution">
    <text evidence="1">The sequence shown here is derived from an EMBL/GenBank/DDBJ whole genome shotgun (WGS) entry which is preliminary data.</text>
</comment>
<dbReference type="InterPro" id="IPR010856">
    <property type="entry name" value="Gig2-like"/>
</dbReference>
<gene>
    <name evidence="1" type="ORF">B0H16DRAFT_1676195</name>
</gene>
<dbReference type="EMBL" id="JARKIB010000093">
    <property type="protein sequence ID" value="KAJ7742881.1"/>
    <property type="molecule type" value="Genomic_DNA"/>
</dbReference>
<keyword evidence="2" id="KW-1185">Reference proteome</keyword>
<dbReference type="PANTHER" id="PTHR30613:SF1">
    <property type="entry name" value="DUF1479 DOMAIN PROTEIN (AFU_ORTHOLOGUE AFUA_5G09280)"/>
    <property type="match status" value="1"/>
</dbReference>
<dbReference type="PANTHER" id="PTHR30613">
    <property type="entry name" value="UNCHARACTERIZED PROTEIN YBIU-RELATED"/>
    <property type="match status" value="1"/>
</dbReference>
<protein>
    <recommendedName>
        <fullName evidence="3">DUF1479-domain-containing protein</fullName>
    </recommendedName>
</protein>
<dbReference type="Pfam" id="PF07350">
    <property type="entry name" value="Gig2-like"/>
    <property type="match status" value="1"/>
</dbReference>
<evidence type="ECO:0000313" key="1">
    <source>
        <dbReference type="EMBL" id="KAJ7742881.1"/>
    </source>
</evidence>
<sequence length="533" mass="58515">MNKTQDVATDCLLLAALSRGQYTRVSHISNLHAFKSRPHVSPISDLSDPAFSSSSFLCPAWSVAMSAVSSPSLESGPRRPKQAADISAAFSSLSTADQRNVFPPSFAELKRKIWKDGLLQSWKEVLEELEVTAARIAERGDAMIPRVTMESIRNGLSAEELSSIRTAGCVVVKGVLPKEEVLTWKQDIRDYVAAHPGLVKGFPKDNVQVFELYNTVSQIRARTHPNVLETHRALLTLWHDRSGEVSLDTPISYFDRLRIRIPGDSKFALGPHVDGGSVERWEDPEYHSCFTKILEGGSAWKEYDAYDAAPRAHAKQDLHEAPSQCSIFRPWQGWTAMSSTGPGEGTLRVFPALSIATAYWMLRPFFKPRDPLSASLKWEDWSELNLDDPGFPGTGLGAGQEFTDATHPHLRLAQTMVSMPRVEPGDQVYWHCDGIHAVEGYHGGKGDASVMYIPAVPLTLQNAQYLRDQRNNFLAGLPAPDFPGGPGESTFVGRATAKDVYPGGLAAMGLEKFGVEGDESKLFAEANQILAVA</sequence>
<organism evidence="1 2">
    <name type="scientific">Mycena metata</name>
    <dbReference type="NCBI Taxonomy" id="1033252"/>
    <lineage>
        <taxon>Eukaryota</taxon>
        <taxon>Fungi</taxon>
        <taxon>Dikarya</taxon>
        <taxon>Basidiomycota</taxon>
        <taxon>Agaricomycotina</taxon>
        <taxon>Agaricomycetes</taxon>
        <taxon>Agaricomycetidae</taxon>
        <taxon>Agaricales</taxon>
        <taxon>Marasmiineae</taxon>
        <taxon>Mycenaceae</taxon>
        <taxon>Mycena</taxon>
    </lineage>
</organism>